<sequence>MTSSAYTLDEVSTQGSNFEVGQQPTHWDVHWAKVSLPTGRTDLHPWNAYARTKAACILFAVAVVDNLGTKGVTSFAVDPGSKF</sequence>
<dbReference type="EMBL" id="JACCJB010000003">
    <property type="protein sequence ID" value="KAF6229280.1"/>
    <property type="molecule type" value="Genomic_DNA"/>
</dbReference>
<keyword evidence="2" id="KW-1185">Reference proteome</keyword>
<protein>
    <submittedName>
        <fullName evidence="1">Uncharacterized protein</fullName>
    </submittedName>
</protein>
<dbReference type="InterPro" id="IPR036291">
    <property type="entry name" value="NAD(P)-bd_dom_sf"/>
</dbReference>
<evidence type="ECO:0000313" key="2">
    <source>
        <dbReference type="Proteomes" id="UP000593566"/>
    </source>
</evidence>
<evidence type="ECO:0000313" key="1">
    <source>
        <dbReference type="EMBL" id="KAF6229280.1"/>
    </source>
</evidence>
<dbReference type="SUPFAM" id="SSF51735">
    <property type="entry name" value="NAD(P)-binding Rossmann-fold domains"/>
    <property type="match status" value="1"/>
</dbReference>
<accession>A0A8H6FIR3</accession>
<reference evidence="1 2" key="1">
    <citation type="journal article" date="2020" name="Genomics">
        <title>Complete, high-quality genomes from long-read metagenomic sequencing of two wolf lichen thalli reveals enigmatic genome architecture.</title>
        <authorList>
            <person name="McKenzie S.K."/>
            <person name="Walston R.F."/>
            <person name="Allen J.L."/>
        </authorList>
    </citation>
    <scope>NUCLEOTIDE SEQUENCE [LARGE SCALE GENOMIC DNA]</scope>
    <source>
        <strain evidence="1">WasteWater1</strain>
    </source>
</reference>
<organism evidence="1 2">
    <name type="scientific">Letharia lupina</name>
    <dbReference type="NCBI Taxonomy" id="560253"/>
    <lineage>
        <taxon>Eukaryota</taxon>
        <taxon>Fungi</taxon>
        <taxon>Dikarya</taxon>
        <taxon>Ascomycota</taxon>
        <taxon>Pezizomycotina</taxon>
        <taxon>Lecanoromycetes</taxon>
        <taxon>OSLEUM clade</taxon>
        <taxon>Lecanoromycetidae</taxon>
        <taxon>Lecanorales</taxon>
        <taxon>Lecanorineae</taxon>
        <taxon>Parmeliaceae</taxon>
        <taxon>Letharia</taxon>
    </lineage>
</organism>
<proteinExistence type="predicted"/>
<gene>
    <name evidence="1" type="ORF">HO133_007396</name>
</gene>
<dbReference type="AlphaFoldDB" id="A0A8H6FIR3"/>
<dbReference type="Proteomes" id="UP000593566">
    <property type="component" value="Unassembled WGS sequence"/>
</dbReference>
<comment type="caution">
    <text evidence="1">The sequence shown here is derived from an EMBL/GenBank/DDBJ whole genome shotgun (WGS) entry which is preliminary data.</text>
</comment>
<dbReference type="Gene3D" id="3.40.50.720">
    <property type="entry name" value="NAD(P)-binding Rossmann-like Domain"/>
    <property type="match status" value="1"/>
</dbReference>
<dbReference type="GeneID" id="59335795"/>
<name>A0A8H6FIR3_9LECA</name>
<dbReference type="RefSeq" id="XP_037156922.1">
    <property type="nucleotide sequence ID" value="XM_037298287.1"/>
</dbReference>